<keyword evidence="7" id="KW-1185">Reference proteome</keyword>
<feature type="transmembrane region" description="Helical" evidence="5">
    <location>
        <begin position="216"/>
        <end position="236"/>
    </location>
</feature>
<dbReference type="EMBL" id="LT598485">
    <property type="protein sequence ID" value="SCW00564.1"/>
    <property type="molecule type" value="Genomic_DNA"/>
</dbReference>
<proteinExistence type="predicted"/>
<dbReference type="OMA" id="RRKSWIM"/>
<protein>
    <submittedName>
        <fullName evidence="6">LAFE_0C06986g1_1</fullName>
    </submittedName>
</protein>
<feature type="transmembrane region" description="Helical" evidence="5">
    <location>
        <begin position="381"/>
        <end position="399"/>
    </location>
</feature>
<evidence type="ECO:0000256" key="4">
    <source>
        <dbReference type="ARBA" id="ARBA00023136"/>
    </source>
</evidence>
<keyword evidence="2 5" id="KW-0812">Transmembrane</keyword>
<dbReference type="InterPro" id="IPR036259">
    <property type="entry name" value="MFS_trans_sf"/>
</dbReference>
<dbReference type="PANTHER" id="PTHR12778">
    <property type="entry name" value="SOLUTE CARRIER FAMILY 33 ACETYL-COA TRANSPORTER -RELATED"/>
    <property type="match status" value="1"/>
</dbReference>
<evidence type="ECO:0000256" key="3">
    <source>
        <dbReference type="ARBA" id="ARBA00022989"/>
    </source>
</evidence>
<feature type="transmembrane region" description="Helical" evidence="5">
    <location>
        <begin position="133"/>
        <end position="156"/>
    </location>
</feature>
<reference evidence="6 7" key="1">
    <citation type="submission" date="2016-03" db="EMBL/GenBank/DDBJ databases">
        <authorList>
            <person name="Devillers H."/>
        </authorList>
    </citation>
    <scope>NUCLEOTIDE SEQUENCE [LARGE SCALE GENOMIC DNA]</scope>
    <source>
        <strain evidence="6">CBS 6772</strain>
    </source>
</reference>
<dbReference type="InterPro" id="IPR004752">
    <property type="entry name" value="AmpG_permease/AT-1"/>
</dbReference>
<dbReference type="GO" id="GO:0016020">
    <property type="term" value="C:membrane"/>
    <property type="evidence" value="ECO:0007669"/>
    <property type="project" value="UniProtKB-SubCell"/>
</dbReference>
<feature type="transmembrane region" description="Helical" evidence="5">
    <location>
        <begin position="177"/>
        <end position="196"/>
    </location>
</feature>
<feature type="transmembrane region" description="Helical" evidence="5">
    <location>
        <begin position="510"/>
        <end position="530"/>
    </location>
</feature>
<dbReference type="Pfam" id="PF13000">
    <property type="entry name" value="Acatn"/>
    <property type="match status" value="1"/>
</dbReference>
<feature type="transmembrane region" description="Helical" evidence="5">
    <location>
        <begin position="16"/>
        <end position="41"/>
    </location>
</feature>
<feature type="transmembrane region" description="Helical" evidence="5">
    <location>
        <begin position="329"/>
        <end position="348"/>
    </location>
</feature>
<organism evidence="6 7">
    <name type="scientific">Lachancea fermentati</name>
    <name type="common">Zygosaccharomyces fermentati</name>
    <dbReference type="NCBI Taxonomy" id="4955"/>
    <lineage>
        <taxon>Eukaryota</taxon>
        <taxon>Fungi</taxon>
        <taxon>Dikarya</taxon>
        <taxon>Ascomycota</taxon>
        <taxon>Saccharomycotina</taxon>
        <taxon>Saccharomycetes</taxon>
        <taxon>Saccharomycetales</taxon>
        <taxon>Saccharomycetaceae</taxon>
        <taxon>Lachancea</taxon>
    </lineage>
</organism>
<feature type="transmembrane region" description="Helical" evidence="5">
    <location>
        <begin position="53"/>
        <end position="72"/>
    </location>
</feature>
<sequence>MGDNHRQLAKHDVRPFCLLVVLYFLQGIPVGLAFGTVPFLLKSMAKDTTFTELGLFSMATYPYSLKILWSPIVDSFYSSKIGRRRSWIIPVQLISGLMLWLLGFLISHNWVFAGVDNAYKNSDVPIDVTGKHLNISSLTLCFLLLVFLCATQDIAVDGWALEILSKQSLSYASTAQTIGLNTGYFLSFTIFLTFNSGDFINKYIRSSPKEYGIISFSNYLQLAGILYVAVTLYVMFFTKERPSTGMILPTNTKKSDEKDLLQVEYNSDIVGSTDNTRLTDVYTAFWKILKLPSVQSLMTIHFVSKFAFQCNEGATNLKLLERGFKREDLAITVLIDFPFEIIFGYYVAKWSTYIRHEVSSTETSNKLVKFLVGETGVLTPWLWGFLGRLTAAIMGNYLVSQFPSDGKITRGYFFLVIFQHLLGSFMSTVQFVGISAFHTRIADPVIGGTYMTLLNTLSNLGGTWPRLLIMYMIDTLTNVECDINGLTEELPMGKAECISKGGKVIVLRDGYYITNIICIIIGIILYFGFIKKSALRLQKMPITSWRCL</sequence>
<evidence type="ECO:0000256" key="5">
    <source>
        <dbReference type="SAM" id="Phobius"/>
    </source>
</evidence>
<name>A0A1G4M9Y1_LACFM</name>
<dbReference type="AlphaFoldDB" id="A0A1G4M9Y1"/>
<dbReference type="InterPro" id="IPR024371">
    <property type="entry name" value="AcetylCoA_trans_1-like"/>
</dbReference>
<gene>
    <name evidence="6" type="ORF">LAFE_0C06986G</name>
</gene>
<accession>A0A1G4M9Y1</accession>
<keyword evidence="4 5" id="KW-0472">Membrane</keyword>
<evidence type="ECO:0000256" key="2">
    <source>
        <dbReference type="ARBA" id="ARBA00022692"/>
    </source>
</evidence>
<feature type="transmembrane region" description="Helical" evidence="5">
    <location>
        <begin position="93"/>
        <end position="113"/>
    </location>
</feature>
<keyword evidence="3 5" id="KW-1133">Transmembrane helix</keyword>
<comment type="subcellular location">
    <subcellularLocation>
        <location evidence="1">Membrane</location>
        <topology evidence="1">Multi-pass membrane protein</topology>
    </subcellularLocation>
</comment>
<dbReference type="FunFam" id="1.20.1250.20:FF:000289">
    <property type="entry name" value="Acetyl-coenzyme A transporter 1"/>
    <property type="match status" value="1"/>
</dbReference>
<dbReference type="Proteomes" id="UP000190831">
    <property type="component" value="Chromosome C"/>
</dbReference>
<evidence type="ECO:0000313" key="6">
    <source>
        <dbReference type="EMBL" id="SCW00564.1"/>
    </source>
</evidence>
<dbReference type="GO" id="GO:0035348">
    <property type="term" value="P:acetyl-CoA transmembrane transport"/>
    <property type="evidence" value="ECO:0007669"/>
    <property type="project" value="InterPro"/>
</dbReference>
<dbReference type="GO" id="GO:0008521">
    <property type="term" value="F:acetyl-CoA transmembrane transporter activity"/>
    <property type="evidence" value="ECO:0007669"/>
    <property type="project" value="InterPro"/>
</dbReference>
<evidence type="ECO:0000313" key="7">
    <source>
        <dbReference type="Proteomes" id="UP000190831"/>
    </source>
</evidence>
<dbReference type="SUPFAM" id="SSF103473">
    <property type="entry name" value="MFS general substrate transporter"/>
    <property type="match status" value="1"/>
</dbReference>
<evidence type="ECO:0000256" key="1">
    <source>
        <dbReference type="ARBA" id="ARBA00004141"/>
    </source>
</evidence>
<dbReference type="OrthoDB" id="6415790at2759"/>
<dbReference type="PANTHER" id="PTHR12778:SF9">
    <property type="entry name" value="ACETYL-COENZYME A TRANSPORTER 1"/>
    <property type="match status" value="1"/>
</dbReference>
<feature type="transmembrane region" description="Helical" evidence="5">
    <location>
        <begin position="411"/>
        <end position="434"/>
    </location>
</feature>
<dbReference type="STRING" id="4955.A0A1G4M9Y1"/>